<proteinExistence type="predicted"/>
<feature type="region of interest" description="Disordered" evidence="1">
    <location>
        <begin position="173"/>
        <end position="209"/>
    </location>
</feature>
<evidence type="ECO:0000313" key="3">
    <source>
        <dbReference type="Proteomes" id="UP000823660"/>
    </source>
</evidence>
<dbReference type="AlphaFoldDB" id="A0A9D9NBI7"/>
<comment type="caution">
    <text evidence="2">The sequence shown here is derived from an EMBL/GenBank/DDBJ whole genome shotgun (WGS) entry which is preliminary data.</text>
</comment>
<organism evidence="2 3">
    <name type="scientific">Candidatus Cryptobacteroides faecipullorum</name>
    <dbReference type="NCBI Taxonomy" id="2840764"/>
    <lineage>
        <taxon>Bacteria</taxon>
        <taxon>Pseudomonadati</taxon>
        <taxon>Bacteroidota</taxon>
        <taxon>Bacteroidia</taxon>
        <taxon>Bacteroidales</taxon>
        <taxon>Candidatus Cryptobacteroides</taxon>
    </lineage>
</organism>
<reference evidence="2" key="1">
    <citation type="submission" date="2020-10" db="EMBL/GenBank/DDBJ databases">
        <authorList>
            <person name="Gilroy R."/>
        </authorList>
    </citation>
    <scope>NUCLEOTIDE SEQUENCE</scope>
    <source>
        <strain evidence="2">B1-15692</strain>
    </source>
</reference>
<feature type="region of interest" description="Disordered" evidence="1">
    <location>
        <begin position="72"/>
        <end position="92"/>
    </location>
</feature>
<name>A0A9D9NBI7_9BACT</name>
<dbReference type="Proteomes" id="UP000823660">
    <property type="component" value="Unassembled WGS sequence"/>
</dbReference>
<gene>
    <name evidence="2" type="ORF">IAB99_05385</name>
</gene>
<evidence type="ECO:0000313" key="2">
    <source>
        <dbReference type="EMBL" id="MBO8467180.1"/>
    </source>
</evidence>
<reference evidence="2" key="2">
    <citation type="journal article" date="2021" name="PeerJ">
        <title>Extensive microbial diversity within the chicken gut microbiome revealed by metagenomics and culture.</title>
        <authorList>
            <person name="Gilroy R."/>
            <person name="Ravi A."/>
            <person name="Getino M."/>
            <person name="Pursley I."/>
            <person name="Horton D.L."/>
            <person name="Alikhan N.F."/>
            <person name="Baker D."/>
            <person name="Gharbi K."/>
            <person name="Hall N."/>
            <person name="Watson M."/>
            <person name="Adriaenssens E.M."/>
            <person name="Foster-Nyarko E."/>
            <person name="Jarju S."/>
            <person name="Secka A."/>
            <person name="Antonio M."/>
            <person name="Oren A."/>
            <person name="Chaudhuri R.R."/>
            <person name="La Ragione R."/>
            <person name="Hildebrand F."/>
            <person name="Pallen M.J."/>
        </authorList>
    </citation>
    <scope>NUCLEOTIDE SEQUENCE</scope>
    <source>
        <strain evidence="2">B1-15692</strain>
    </source>
</reference>
<feature type="compositionally biased region" description="Low complexity" evidence="1">
    <location>
        <begin position="198"/>
        <end position="209"/>
    </location>
</feature>
<protein>
    <submittedName>
        <fullName evidence="2">Uncharacterized protein</fullName>
    </submittedName>
</protein>
<dbReference type="EMBL" id="JADIMH010000031">
    <property type="protein sequence ID" value="MBO8467180.1"/>
    <property type="molecule type" value="Genomic_DNA"/>
</dbReference>
<accession>A0A9D9NBI7</accession>
<evidence type="ECO:0000256" key="1">
    <source>
        <dbReference type="SAM" id="MobiDB-lite"/>
    </source>
</evidence>
<sequence length="209" mass="23689">MREKYDIIIGIDPDVNRNGVAMLDTFHAYMELFSYSFAELMEFLPIRKERADAEGDRLLVVVEASWMTETNWHGKSGDNRRQASSKGYDVGRNHETGKKIVEMARDHYGLEVKCKHPLRKCWSGRDGKITHGELMSLLEGSGVTCPRKVTNQEERDAALLALDESGIPMRMRRIEKRTTRTVSRPEATPPEAREDSTARATSTTSATTR</sequence>